<dbReference type="GO" id="GO:0016780">
    <property type="term" value="F:phosphotransferase activity, for other substituted phosphate groups"/>
    <property type="evidence" value="ECO:0007669"/>
    <property type="project" value="InterPro"/>
</dbReference>
<dbReference type="InterPro" id="IPR000462">
    <property type="entry name" value="CDP-OH_P_trans"/>
</dbReference>
<dbReference type="InParanoid" id="A0A1E7FNE7"/>
<protein>
    <submittedName>
        <fullName evidence="2">Uncharacterized protein</fullName>
    </submittedName>
</protein>
<dbReference type="Pfam" id="PF01066">
    <property type="entry name" value="CDP-OH_P_transf"/>
    <property type="match status" value="1"/>
</dbReference>
<dbReference type="InterPro" id="IPR043130">
    <property type="entry name" value="CDP-OH_PTrfase_TM_dom"/>
</dbReference>
<accession>A0A1E7FNE7</accession>
<reference evidence="2 3" key="1">
    <citation type="submission" date="2016-09" db="EMBL/GenBank/DDBJ databases">
        <title>Extensive genetic diversity and differential bi-allelic expression allows diatom success in the polar Southern Ocean.</title>
        <authorList>
            <consortium name="DOE Joint Genome Institute"/>
            <person name="Mock T."/>
            <person name="Otillar R.P."/>
            <person name="Strauss J."/>
            <person name="Dupont C."/>
            <person name="Frickenhaus S."/>
            <person name="Maumus F."/>
            <person name="Mcmullan M."/>
            <person name="Sanges R."/>
            <person name="Schmutz J."/>
            <person name="Toseland A."/>
            <person name="Valas R."/>
            <person name="Veluchamy A."/>
            <person name="Ward B.J."/>
            <person name="Allen A."/>
            <person name="Barry K."/>
            <person name="Falciatore A."/>
            <person name="Ferrante M."/>
            <person name="Fortunato A.E."/>
            <person name="Gloeckner G."/>
            <person name="Gruber A."/>
            <person name="Hipkin R."/>
            <person name="Janech M."/>
            <person name="Kroth P."/>
            <person name="Leese F."/>
            <person name="Lindquist E."/>
            <person name="Lyon B.R."/>
            <person name="Martin J."/>
            <person name="Mayer C."/>
            <person name="Parker M."/>
            <person name="Quesneville H."/>
            <person name="Raymond J."/>
            <person name="Uhlig C."/>
            <person name="Valentin K.U."/>
            <person name="Worden A.Z."/>
            <person name="Armbrust E.V."/>
            <person name="Bowler C."/>
            <person name="Green B."/>
            <person name="Moulton V."/>
            <person name="Van Oosterhout C."/>
            <person name="Grigoriev I."/>
        </authorList>
    </citation>
    <scope>NUCLEOTIDE SEQUENCE [LARGE SCALE GENOMIC DNA]</scope>
    <source>
        <strain evidence="2 3">CCMP1102</strain>
    </source>
</reference>
<dbReference type="EMBL" id="KV784355">
    <property type="protein sequence ID" value="OEU19654.1"/>
    <property type="molecule type" value="Genomic_DNA"/>
</dbReference>
<dbReference type="GO" id="GO:0008654">
    <property type="term" value="P:phospholipid biosynthetic process"/>
    <property type="evidence" value="ECO:0007669"/>
    <property type="project" value="InterPro"/>
</dbReference>
<dbReference type="Proteomes" id="UP000095751">
    <property type="component" value="Unassembled WGS sequence"/>
</dbReference>
<gene>
    <name evidence="2" type="ORF">FRACYDRAFT_268059</name>
</gene>
<sequence>MLLEDTILKLFALVDSVVELYLGTFIKPFLSIHEKFYTALNKTLRKVLEDHRGNIPDWCTANFITYARTVLVVPTLLFLAWDYQFVPSILVLVVDFGDFLDGVVARFWMDIKKEIDEALSSKEKTAASSPPTSDDDESYQVVTTGSPQTLPSWLVLHRNRTYGGFVDAVVRCIE</sequence>
<evidence type="ECO:0000256" key="1">
    <source>
        <dbReference type="SAM" id="MobiDB-lite"/>
    </source>
</evidence>
<proteinExistence type="predicted"/>
<name>A0A1E7FNE7_9STRA</name>
<dbReference type="Gene3D" id="1.20.120.1760">
    <property type="match status" value="1"/>
</dbReference>
<dbReference type="KEGG" id="fcy:FRACYDRAFT_268059"/>
<organism evidence="2 3">
    <name type="scientific">Fragilariopsis cylindrus CCMP1102</name>
    <dbReference type="NCBI Taxonomy" id="635003"/>
    <lineage>
        <taxon>Eukaryota</taxon>
        <taxon>Sar</taxon>
        <taxon>Stramenopiles</taxon>
        <taxon>Ochrophyta</taxon>
        <taxon>Bacillariophyta</taxon>
        <taxon>Bacillariophyceae</taxon>
        <taxon>Bacillariophycidae</taxon>
        <taxon>Bacillariales</taxon>
        <taxon>Bacillariaceae</taxon>
        <taxon>Fragilariopsis</taxon>
    </lineage>
</organism>
<dbReference type="OrthoDB" id="40021at2759"/>
<evidence type="ECO:0000313" key="3">
    <source>
        <dbReference type="Proteomes" id="UP000095751"/>
    </source>
</evidence>
<dbReference type="AlphaFoldDB" id="A0A1E7FNE7"/>
<dbReference type="GO" id="GO:0016020">
    <property type="term" value="C:membrane"/>
    <property type="evidence" value="ECO:0007669"/>
    <property type="project" value="InterPro"/>
</dbReference>
<feature type="region of interest" description="Disordered" evidence="1">
    <location>
        <begin position="122"/>
        <end position="143"/>
    </location>
</feature>
<keyword evidence="3" id="KW-1185">Reference proteome</keyword>
<evidence type="ECO:0000313" key="2">
    <source>
        <dbReference type="EMBL" id="OEU19654.1"/>
    </source>
</evidence>